<keyword evidence="1" id="KW-0472">Membrane</keyword>
<dbReference type="RefSeq" id="XP_013379810.1">
    <property type="nucleotide sequence ID" value="XM_013524356.1"/>
</dbReference>
<feature type="transmembrane region" description="Helical" evidence="1">
    <location>
        <begin position="234"/>
        <end position="259"/>
    </location>
</feature>
<organism evidence="3 4">
    <name type="scientific">Lingula anatina</name>
    <name type="common">Brachiopod</name>
    <name type="synonym">Lingula unguis</name>
    <dbReference type="NCBI Taxonomy" id="7574"/>
    <lineage>
        <taxon>Eukaryota</taxon>
        <taxon>Metazoa</taxon>
        <taxon>Spiralia</taxon>
        <taxon>Lophotrochozoa</taxon>
        <taxon>Brachiopoda</taxon>
        <taxon>Linguliformea</taxon>
        <taxon>Lingulata</taxon>
        <taxon>Lingulida</taxon>
        <taxon>Linguloidea</taxon>
        <taxon>Lingulidae</taxon>
        <taxon>Lingula</taxon>
    </lineage>
</organism>
<dbReference type="KEGG" id="lak:106151226"/>
<evidence type="ECO:0000256" key="2">
    <source>
        <dbReference type="SAM" id="SignalP"/>
    </source>
</evidence>
<keyword evidence="1" id="KW-0812">Transmembrane</keyword>
<dbReference type="GeneID" id="106151226"/>
<evidence type="ECO:0000313" key="4">
    <source>
        <dbReference type="RefSeq" id="XP_013379810.1"/>
    </source>
</evidence>
<reference evidence="4" key="1">
    <citation type="submission" date="2025-08" db="UniProtKB">
        <authorList>
            <consortium name="RefSeq"/>
        </authorList>
    </citation>
    <scope>IDENTIFICATION</scope>
    <source>
        <tissue evidence="4">Gonads</tissue>
    </source>
</reference>
<sequence>MTGYRYFVVLFLIVFLESSESAGINCTVASGLPIHDVLNTTICPGSSCLVFTYNSHQTLHFDHETVITYGCADNETCQPDIIGNWRRAKYDGKDGMLFCCNENQCNLPAEMKRNHMFRPALDISSSLQCYEGNLNSTLKTCSSSLCYNVSMLDSDRKLQSHFFGCAGQNQEICKDQKTNVTFKGCREKNSTNGHLAKFCCCDSEKCNLDKALVGKPNHTSQNGSLLSLISHGGWIVTAVIVLVVIGTVFTIFTVSCVIYNRRKKQAGTTDHQPAFSYQNLQADSVQGYEQL</sequence>
<keyword evidence="1" id="KW-1133">Transmembrane helix</keyword>
<dbReference type="Proteomes" id="UP000085678">
    <property type="component" value="Unplaced"/>
</dbReference>
<protein>
    <submittedName>
        <fullName evidence="4">Uncharacterized protein LOC106151226</fullName>
    </submittedName>
</protein>
<feature type="signal peptide" evidence="2">
    <location>
        <begin position="1"/>
        <end position="21"/>
    </location>
</feature>
<dbReference type="InParanoid" id="A0A1S3H0Z1"/>
<evidence type="ECO:0000256" key="1">
    <source>
        <dbReference type="SAM" id="Phobius"/>
    </source>
</evidence>
<keyword evidence="2" id="KW-0732">Signal</keyword>
<dbReference type="AlphaFoldDB" id="A0A1S3H0Z1"/>
<feature type="chain" id="PRO_5010251805" evidence="2">
    <location>
        <begin position="22"/>
        <end position="291"/>
    </location>
</feature>
<name>A0A1S3H0Z1_LINAN</name>
<proteinExistence type="predicted"/>
<dbReference type="SUPFAM" id="SSF57302">
    <property type="entry name" value="Snake toxin-like"/>
    <property type="match status" value="1"/>
</dbReference>
<keyword evidence="3" id="KW-1185">Reference proteome</keyword>
<accession>A0A1S3H0Z1</accession>
<evidence type="ECO:0000313" key="3">
    <source>
        <dbReference type="Proteomes" id="UP000085678"/>
    </source>
</evidence>
<dbReference type="InterPro" id="IPR045860">
    <property type="entry name" value="Snake_toxin-like_sf"/>
</dbReference>
<gene>
    <name evidence="4" type="primary">LOC106151226</name>
</gene>